<accession>A0AA43QF82</accession>
<dbReference type="InterPro" id="IPR044862">
    <property type="entry name" value="Pro_4_hyd_alph_FE2OG_OXY"/>
</dbReference>
<dbReference type="InterPro" id="IPR045054">
    <property type="entry name" value="P4HA-like"/>
</dbReference>
<dbReference type="PANTHER" id="PTHR10869">
    <property type="entry name" value="PROLYL 4-HYDROXYLASE ALPHA SUBUNIT"/>
    <property type="match status" value="1"/>
</dbReference>
<keyword evidence="8" id="KW-1185">Reference proteome</keyword>
<evidence type="ECO:0000313" key="8">
    <source>
        <dbReference type="Proteomes" id="UP001161017"/>
    </source>
</evidence>
<evidence type="ECO:0000256" key="1">
    <source>
        <dbReference type="ARBA" id="ARBA00001961"/>
    </source>
</evidence>
<evidence type="ECO:0000256" key="5">
    <source>
        <dbReference type="ARBA" id="ARBA00023004"/>
    </source>
</evidence>
<dbReference type="Proteomes" id="UP001161017">
    <property type="component" value="Unassembled WGS sequence"/>
</dbReference>
<dbReference type="SMART" id="SM00702">
    <property type="entry name" value="P4Hc"/>
    <property type="match status" value="1"/>
</dbReference>
<dbReference type="InterPro" id="IPR006620">
    <property type="entry name" value="Pro_4_hyd_alph"/>
</dbReference>
<gene>
    <name evidence="7" type="ORF">OHK93_000608</name>
</gene>
<dbReference type="Gene3D" id="2.60.120.620">
    <property type="entry name" value="q2cbj1_9rhob like domain"/>
    <property type="match status" value="1"/>
</dbReference>
<evidence type="ECO:0000256" key="3">
    <source>
        <dbReference type="ARBA" id="ARBA00022964"/>
    </source>
</evidence>
<keyword evidence="3" id="KW-0223">Dioxygenase</keyword>
<evidence type="ECO:0000313" key="7">
    <source>
        <dbReference type="EMBL" id="MDI1485470.1"/>
    </source>
</evidence>
<dbReference type="PANTHER" id="PTHR10869:SF241">
    <property type="entry name" value="FE2OG DIOXYGENASE DOMAIN-CONTAINING PROTEIN"/>
    <property type="match status" value="1"/>
</dbReference>
<evidence type="ECO:0000256" key="2">
    <source>
        <dbReference type="ARBA" id="ARBA00022723"/>
    </source>
</evidence>
<comment type="caution">
    <text evidence="7">The sequence shown here is derived from an EMBL/GenBank/DDBJ whole genome shotgun (WGS) entry which is preliminary data.</text>
</comment>
<dbReference type="EMBL" id="JAPUFD010000001">
    <property type="protein sequence ID" value="MDI1485470.1"/>
    <property type="molecule type" value="Genomic_DNA"/>
</dbReference>
<name>A0AA43QF82_9LECA</name>
<dbReference type="Pfam" id="PF13640">
    <property type="entry name" value="2OG-FeII_Oxy_3"/>
    <property type="match status" value="1"/>
</dbReference>
<protein>
    <recommendedName>
        <fullName evidence="6">Prolyl 4-hydroxylase alpha subunit domain-containing protein</fullName>
    </recommendedName>
</protein>
<dbReference type="GO" id="GO:0031418">
    <property type="term" value="F:L-ascorbic acid binding"/>
    <property type="evidence" value="ECO:0007669"/>
    <property type="project" value="InterPro"/>
</dbReference>
<keyword evidence="2" id="KW-0479">Metal-binding</keyword>
<evidence type="ECO:0000259" key="6">
    <source>
        <dbReference type="SMART" id="SM00702"/>
    </source>
</evidence>
<comment type="cofactor">
    <cofactor evidence="1">
        <name>L-ascorbate</name>
        <dbReference type="ChEBI" id="CHEBI:38290"/>
    </cofactor>
</comment>
<evidence type="ECO:0000256" key="4">
    <source>
        <dbReference type="ARBA" id="ARBA00023002"/>
    </source>
</evidence>
<keyword evidence="5" id="KW-0408">Iron</keyword>
<reference evidence="7" key="1">
    <citation type="journal article" date="2023" name="Genome Biol. Evol.">
        <title>First Whole Genome Sequence and Flow Cytometry Genome Size Data for the Lichen-Forming Fungus Ramalina farinacea (Ascomycota).</title>
        <authorList>
            <person name="Llewellyn T."/>
            <person name="Mian S."/>
            <person name="Hill R."/>
            <person name="Leitch I.J."/>
            <person name="Gaya E."/>
        </authorList>
    </citation>
    <scope>NUCLEOTIDE SEQUENCE</scope>
    <source>
        <strain evidence="7">LIQ254RAFAR</strain>
    </source>
</reference>
<dbReference type="GO" id="GO:0005506">
    <property type="term" value="F:iron ion binding"/>
    <property type="evidence" value="ECO:0007669"/>
    <property type="project" value="InterPro"/>
</dbReference>
<proteinExistence type="predicted"/>
<keyword evidence="4" id="KW-0560">Oxidoreductase</keyword>
<sequence length="266" mass="30623">MSSDFFADTYIDAKGESHNLSAMDSYELPQDFLLGPGPEIKKEIIDFQKTKLRDYNGLYACVLDNVLSATECQQLIRAAEWRTKGVWEQAMVNIGNGNQAFYPETRDCGRIIWDDRDLVAKIFARCEASVPEILELKDKARITGYGPVKRKETWRLSRLNERMRFLKYVEGNYFRPHCDGSFATAGNEEISWYTLHLYLNESDQDSQLEGGATTFHSMNMLFEHDVVPKTGRVLIFQHRDLLHAGADVYGGVKYTMRTDLMYKKVE</sequence>
<dbReference type="GO" id="GO:0005783">
    <property type="term" value="C:endoplasmic reticulum"/>
    <property type="evidence" value="ECO:0007669"/>
    <property type="project" value="TreeGrafter"/>
</dbReference>
<dbReference type="GO" id="GO:0004656">
    <property type="term" value="F:procollagen-proline 4-dioxygenase activity"/>
    <property type="evidence" value="ECO:0007669"/>
    <property type="project" value="TreeGrafter"/>
</dbReference>
<dbReference type="AlphaFoldDB" id="A0AA43QF82"/>
<feature type="domain" description="Prolyl 4-hydroxylase alpha subunit" evidence="6">
    <location>
        <begin position="58"/>
        <end position="261"/>
    </location>
</feature>
<organism evidence="7 8">
    <name type="scientific">Ramalina farinacea</name>
    <dbReference type="NCBI Taxonomy" id="258253"/>
    <lineage>
        <taxon>Eukaryota</taxon>
        <taxon>Fungi</taxon>
        <taxon>Dikarya</taxon>
        <taxon>Ascomycota</taxon>
        <taxon>Pezizomycotina</taxon>
        <taxon>Lecanoromycetes</taxon>
        <taxon>OSLEUM clade</taxon>
        <taxon>Lecanoromycetidae</taxon>
        <taxon>Lecanorales</taxon>
        <taxon>Lecanorineae</taxon>
        <taxon>Ramalinaceae</taxon>
        <taxon>Ramalina</taxon>
    </lineage>
</organism>